<dbReference type="Pfam" id="PF00403">
    <property type="entry name" value="HMA"/>
    <property type="match status" value="1"/>
</dbReference>
<reference evidence="4 5" key="1">
    <citation type="journal article" date="2022" name="Genome Biol. Evol.">
        <title>Host diet, physiology and behaviors set the stage for Lachnospiraceae cladogenesis.</title>
        <authorList>
            <person name="Vera-Ponce De Leon A."/>
            <person name="Schneider M."/>
            <person name="Jahnes B.C."/>
            <person name="Sadowski V."/>
            <person name="Camuy-Velez L.A."/>
            <person name="Duan J."/>
            <person name="Sabree Z.L."/>
        </authorList>
    </citation>
    <scope>NUCLEOTIDE SEQUENCE [LARGE SCALE GENOMIC DNA]</scope>
    <source>
        <strain evidence="4 5">PAL227</strain>
    </source>
</reference>
<dbReference type="Gene3D" id="3.30.70.100">
    <property type="match status" value="1"/>
</dbReference>
<dbReference type="PROSITE" id="PS01047">
    <property type="entry name" value="HMA_1"/>
    <property type="match status" value="1"/>
</dbReference>
<keyword evidence="2" id="KW-0472">Membrane</keyword>
<dbReference type="Proteomes" id="UP001523565">
    <property type="component" value="Unassembled WGS sequence"/>
</dbReference>
<organism evidence="4 5">
    <name type="scientific">Ohessyouella blattaphilus</name>
    <dbReference type="NCBI Taxonomy" id="2949333"/>
    <lineage>
        <taxon>Bacteria</taxon>
        <taxon>Bacillati</taxon>
        <taxon>Bacillota</taxon>
        <taxon>Clostridia</taxon>
        <taxon>Lachnospirales</taxon>
        <taxon>Lachnospiraceae</taxon>
        <taxon>Ohessyouella</taxon>
    </lineage>
</organism>
<dbReference type="PROSITE" id="PS50846">
    <property type="entry name" value="HMA_2"/>
    <property type="match status" value="1"/>
</dbReference>
<dbReference type="CDD" id="cd00371">
    <property type="entry name" value="HMA"/>
    <property type="match status" value="1"/>
</dbReference>
<keyword evidence="2" id="KW-0812">Transmembrane</keyword>
<name>A0ABT1EIB7_9FIRM</name>
<feature type="domain" description="HMA" evidence="3">
    <location>
        <begin position="60"/>
        <end position="124"/>
    </location>
</feature>
<protein>
    <submittedName>
        <fullName evidence="4">Heavy-metal-associated domain-containing protein</fullName>
    </submittedName>
</protein>
<comment type="caution">
    <text evidence="4">The sequence shown here is derived from an EMBL/GenBank/DDBJ whole genome shotgun (WGS) entry which is preliminary data.</text>
</comment>
<dbReference type="SUPFAM" id="SSF55008">
    <property type="entry name" value="HMA, heavy metal-associated domain"/>
    <property type="match status" value="1"/>
</dbReference>
<evidence type="ECO:0000256" key="2">
    <source>
        <dbReference type="SAM" id="Phobius"/>
    </source>
</evidence>
<dbReference type="RefSeq" id="WP_262069320.1">
    <property type="nucleotide sequence ID" value="NZ_JAMXOC010000013.1"/>
</dbReference>
<evidence type="ECO:0000259" key="3">
    <source>
        <dbReference type="PROSITE" id="PS50846"/>
    </source>
</evidence>
<evidence type="ECO:0000313" key="4">
    <source>
        <dbReference type="EMBL" id="MCP1110440.1"/>
    </source>
</evidence>
<dbReference type="InterPro" id="IPR006121">
    <property type="entry name" value="HMA_dom"/>
</dbReference>
<dbReference type="InterPro" id="IPR017969">
    <property type="entry name" value="Heavy-metal-associated_CS"/>
</dbReference>
<keyword evidence="2" id="KW-1133">Transmembrane helix</keyword>
<proteinExistence type="predicted"/>
<keyword evidence="5" id="KW-1185">Reference proteome</keyword>
<feature type="transmembrane region" description="Helical" evidence="2">
    <location>
        <begin position="7"/>
        <end position="28"/>
    </location>
</feature>
<evidence type="ECO:0000313" key="5">
    <source>
        <dbReference type="Proteomes" id="UP001523565"/>
    </source>
</evidence>
<sequence length="131" mass="14557">MGKGLKMTTYMIAGLLFVFCGYVLYNYVRKLRRGDSCCTEGEAPIKKVRVADRNKANYPYQVTLRIEGMTCANCALRVENGLNSLPGAYAQVDLGQHLAKVLCKEAPDIMTLKKAVRDAGYIVVEVKDTEK</sequence>
<dbReference type="InterPro" id="IPR036163">
    <property type="entry name" value="HMA_dom_sf"/>
</dbReference>
<evidence type="ECO:0000256" key="1">
    <source>
        <dbReference type="ARBA" id="ARBA00022723"/>
    </source>
</evidence>
<dbReference type="EMBL" id="JAMZFV010000013">
    <property type="protein sequence ID" value="MCP1110440.1"/>
    <property type="molecule type" value="Genomic_DNA"/>
</dbReference>
<accession>A0ABT1EIB7</accession>
<gene>
    <name evidence="4" type="ORF">NK118_09280</name>
</gene>
<keyword evidence="1" id="KW-0479">Metal-binding</keyword>